<evidence type="ECO:0000256" key="3">
    <source>
        <dbReference type="ARBA" id="ARBA00004997"/>
    </source>
</evidence>
<accession>A0AAD1XDY9</accession>
<evidence type="ECO:0000313" key="19">
    <source>
        <dbReference type="Proteomes" id="UP001295684"/>
    </source>
</evidence>
<comment type="cofactor">
    <cofactor evidence="1">
        <name>Mg(2+)</name>
        <dbReference type="ChEBI" id="CHEBI:18420"/>
    </cofactor>
</comment>
<keyword evidence="8" id="KW-0547">Nucleotide-binding</keyword>
<dbReference type="InterPro" id="IPR015806">
    <property type="entry name" value="Pyrv_Knase_insert_dom_sf"/>
</dbReference>
<evidence type="ECO:0000256" key="4">
    <source>
        <dbReference type="ARBA" id="ARBA00008663"/>
    </source>
</evidence>
<dbReference type="PROSITE" id="PS00110">
    <property type="entry name" value="PYRUVATE_KINASE"/>
    <property type="match status" value="1"/>
</dbReference>
<dbReference type="Gene3D" id="3.40.1380.20">
    <property type="entry name" value="Pyruvate kinase, C-terminal domain"/>
    <property type="match status" value="1"/>
</dbReference>
<keyword evidence="11 15" id="KW-0460">Magnesium</keyword>
<dbReference type="InterPro" id="IPR011037">
    <property type="entry name" value="Pyrv_Knase-like_insert_dom_sf"/>
</dbReference>
<feature type="domain" description="Pyruvate kinase C-terminal" evidence="17">
    <location>
        <begin position="381"/>
        <end position="491"/>
    </location>
</feature>
<dbReference type="Pfam" id="PF02887">
    <property type="entry name" value="PK_C"/>
    <property type="match status" value="1"/>
</dbReference>
<keyword evidence="12 15" id="KW-0324">Glycolysis</keyword>
<dbReference type="NCBIfam" id="TIGR01064">
    <property type="entry name" value="pyruv_kin"/>
    <property type="match status" value="1"/>
</dbReference>
<comment type="caution">
    <text evidence="18">The sequence shown here is derived from an EMBL/GenBank/DDBJ whole genome shotgun (WGS) entry which is preliminary data.</text>
</comment>
<dbReference type="PRINTS" id="PR01050">
    <property type="entry name" value="PYRUVTKNASE"/>
</dbReference>
<dbReference type="GO" id="GO:0006950">
    <property type="term" value="P:response to stress"/>
    <property type="evidence" value="ECO:0007669"/>
    <property type="project" value="UniProtKB-ARBA"/>
</dbReference>
<comment type="catalytic activity">
    <reaction evidence="14 15">
        <text>pyruvate + ATP = phosphoenolpyruvate + ADP + H(+)</text>
        <dbReference type="Rhea" id="RHEA:18157"/>
        <dbReference type="ChEBI" id="CHEBI:15361"/>
        <dbReference type="ChEBI" id="CHEBI:15378"/>
        <dbReference type="ChEBI" id="CHEBI:30616"/>
        <dbReference type="ChEBI" id="CHEBI:58702"/>
        <dbReference type="ChEBI" id="CHEBI:456216"/>
        <dbReference type="EC" id="2.7.1.40"/>
    </reaction>
</comment>
<reference evidence="18" key="1">
    <citation type="submission" date="2023-07" db="EMBL/GenBank/DDBJ databases">
        <authorList>
            <consortium name="AG Swart"/>
            <person name="Singh M."/>
            <person name="Singh A."/>
            <person name="Seah K."/>
            <person name="Emmerich C."/>
        </authorList>
    </citation>
    <scope>NUCLEOTIDE SEQUENCE</scope>
    <source>
        <strain evidence="18">DP1</strain>
    </source>
</reference>
<feature type="domain" description="Pyruvate kinase barrel" evidence="16">
    <location>
        <begin position="20"/>
        <end position="344"/>
    </location>
</feature>
<dbReference type="Proteomes" id="UP001295684">
    <property type="component" value="Unassembled WGS sequence"/>
</dbReference>
<evidence type="ECO:0000256" key="1">
    <source>
        <dbReference type="ARBA" id="ARBA00001946"/>
    </source>
</evidence>
<gene>
    <name evidence="18" type="ORF">ECRASSUSDP1_LOCUS8829</name>
</gene>
<dbReference type="AlphaFoldDB" id="A0AAD1XDY9"/>
<sequence length="495" mass="54631">METHKLDVSDMLKPTDVTQRKSKIICTLGPSCSTLEVLLQMLDAGMNIARLNFSHGNHDTHREMIKKLKEAKKLRPGNSCGILLDTKGPEIRTGFLKDHQPVSFIKDQSLDIVIDYSTEGDNTRIACNYKELPTTVKPKDQILIADGALGCLVTECYEDRVRVKVMNDATIGEKKNMNLPGIEVNLPTLTEQDENDLVEFGIKEGVDIIAASFIRKASDVEYIRDVLGARGAYIKIISKIENQEGLENFDDILMASDGIMVARGDLGMEIPTEKVFLAQKYMVQKCNAWSKPCIVATQMLESMIKSPRPTRAEASDVANAILDGADCVMLSGETAGGSFPINAVKMMSRIVTEAESTINYPKLHLELVKYSPTIMETNELLAASCAQAALSLNIDLIIVITKTGRMARLVSKYRPSQKILACSTSFPVIRQMNLMRGCIGYRVPSFRGIDRILKNLMKAAKSMGYCASGNVVIALRANTDNVTAQSNMMEIFEVE</sequence>
<comment type="similarity">
    <text evidence="4 15">Belongs to the pyruvate kinase family.</text>
</comment>
<dbReference type="NCBIfam" id="NF004491">
    <property type="entry name" value="PRK05826.1"/>
    <property type="match status" value="1"/>
</dbReference>
<evidence type="ECO:0000256" key="14">
    <source>
        <dbReference type="ARBA" id="ARBA00048152"/>
    </source>
</evidence>
<keyword evidence="19" id="KW-1185">Reference proteome</keyword>
<dbReference type="SUPFAM" id="SSF51621">
    <property type="entry name" value="Phosphoenolpyruvate/pyruvate domain"/>
    <property type="match status" value="1"/>
</dbReference>
<dbReference type="SUPFAM" id="SSF52935">
    <property type="entry name" value="PK C-terminal domain-like"/>
    <property type="match status" value="1"/>
</dbReference>
<dbReference type="InterPro" id="IPR036918">
    <property type="entry name" value="Pyrv_Knase_C_sf"/>
</dbReference>
<dbReference type="Gene3D" id="3.20.20.60">
    <property type="entry name" value="Phosphoenolpyruvate-binding domains"/>
    <property type="match status" value="1"/>
</dbReference>
<dbReference type="GO" id="GO:0000287">
    <property type="term" value="F:magnesium ion binding"/>
    <property type="evidence" value="ECO:0007669"/>
    <property type="project" value="InterPro"/>
</dbReference>
<dbReference type="FunFam" id="3.20.20.60:FF:000001">
    <property type="entry name" value="Pyruvate kinase"/>
    <property type="match status" value="1"/>
</dbReference>
<dbReference type="NCBIfam" id="NF004978">
    <property type="entry name" value="PRK06354.1"/>
    <property type="match status" value="1"/>
</dbReference>
<comment type="pathway">
    <text evidence="3 15">Carbohydrate degradation; glycolysis; pyruvate from D-glyceraldehyde 3-phosphate: step 5/5.</text>
</comment>
<dbReference type="InterPro" id="IPR040442">
    <property type="entry name" value="Pyrv_kinase-like_dom_sf"/>
</dbReference>
<evidence type="ECO:0000256" key="2">
    <source>
        <dbReference type="ARBA" id="ARBA00001958"/>
    </source>
</evidence>
<dbReference type="EC" id="2.7.1.40" evidence="5 15"/>
<evidence type="ECO:0000256" key="13">
    <source>
        <dbReference type="ARBA" id="ARBA00023317"/>
    </source>
</evidence>
<dbReference type="EMBL" id="CAMPGE010008654">
    <property type="protein sequence ID" value="CAI2367542.1"/>
    <property type="molecule type" value="Genomic_DNA"/>
</dbReference>
<proteinExistence type="inferred from homology"/>
<dbReference type="InterPro" id="IPR015795">
    <property type="entry name" value="Pyrv_Knase_C"/>
</dbReference>
<keyword evidence="10" id="KW-0067">ATP-binding</keyword>
<dbReference type="Pfam" id="PF00224">
    <property type="entry name" value="PK"/>
    <property type="match status" value="1"/>
</dbReference>
<evidence type="ECO:0000256" key="8">
    <source>
        <dbReference type="ARBA" id="ARBA00022741"/>
    </source>
</evidence>
<keyword evidence="9 15" id="KW-0418">Kinase</keyword>
<evidence type="ECO:0000256" key="12">
    <source>
        <dbReference type="ARBA" id="ARBA00023152"/>
    </source>
</evidence>
<keyword evidence="6 15" id="KW-0808">Transferase</keyword>
<protein>
    <recommendedName>
        <fullName evidence="5 15">Pyruvate kinase</fullName>
        <ecNumber evidence="5 15">2.7.1.40</ecNumber>
    </recommendedName>
</protein>
<evidence type="ECO:0000256" key="9">
    <source>
        <dbReference type="ARBA" id="ARBA00022777"/>
    </source>
</evidence>
<evidence type="ECO:0000259" key="16">
    <source>
        <dbReference type="Pfam" id="PF00224"/>
    </source>
</evidence>
<dbReference type="InterPro" id="IPR015813">
    <property type="entry name" value="Pyrv/PenolPyrv_kinase-like_dom"/>
</dbReference>
<evidence type="ECO:0000259" key="17">
    <source>
        <dbReference type="Pfam" id="PF02887"/>
    </source>
</evidence>
<dbReference type="Gene3D" id="2.40.33.10">
    <property type="entry name" value="PK beta-barrel domain-like"/>
    <property type="match status" value="1"/>
</dbReference>
<dbReference type="GO" id="GO:0016301">
    <property type="term" value="F:kinase activity"/>
    <property type="evidence" value="ECO:0007669"/>
    <property type="project" value="UniProtKB-KW"/>
</dbReference>
<dbReference type="SUPFAM" id="SSF50800">
    <property type="entry name" value="PK beta-barrel domain-like"/>
    <property type="match status" value="1"/>
</dbReference>
<dbReference type="GO" id="GO:0030955">
    <property type="term" value="F:potassium ion binding"/>
    <property type="evidence" value="ECO:0007669"/>
    <property type="project" value="InterPro"/>
</dbReference>
<name>A0AAD1XDY9_EUPCR</name>
<evidence type="ECO:0000256" key="5">
    <source>
        <dbReference type="ARBA" id="ARBA00012142"/>
    </source>
</evidence>
<evidence type="ECO:0000256" key="7">
    <source>
        <dbReference type="ARBA" id="ARBA00022723"/>
    </source>
</evidence>
<dbReference type="FunFam" id="2.40.33.10:FF:000001">
    <property type="entry name" value="Pyruvate kinase"/>
    <property type="match status" value="1"/>
</dbReference>
<evidence type="ECO:0000256" key="11">
    <source>
        <dbReference type="ARBA" id="ARBA00022842"/>
    </source>
</evidence>
<evidence type="ECO:0000256" key="10">
    <source>
        <dbReference type="ARBA" id="ARBA00022840"/>
    </source>
</evidence>
<organism evidence="18 19">
    <name type="scientific">Euplotes crassus</name>
    <dbReference type="NCBI Taxonomy" id="5936"/>
    <lineage>
        <taxon>Eukaryota</taxon>
        <taxon>Sar</taxon>
        <taxon>Alveolata</taxon>
        <taxon>Ciliophora</taxon>
        <taxon>Intramacronucleata</taxon>
        <taxon>Spirotrichea</taxon>
        <taxon>Hypotrichia</taxon>
        <taxon>Euplotida</taxon>
        <taxon>Euplotidae</taxon>
        <taxon>Moneuplotes</taxon>
    </lineage>
</organism>
<comment type="cofactor">
    <cofactor evidence="2">
        <name>K(+)</name>
        <dbReference type="ChEBI" id="CHEBI:29103"/>
    </cofactor>
</comment>
<dbReference type="InterPro" id="IPR001697">
    <property type="entry name" value="Pyr_Knase"/>
</dbReference>
<evidence type="ECO:0000256" key="6">
    <source>
        <dbReference type="ARBA" id="ARBA00022679"/>
    </source>
</evidence>
<evidence type="ECO:0000313" key="18">
    <source>
        <dbReference type="EMBL" id="CAI2367542.1"/>
    </source>
</evidence>
<dbReference type="InterPro" id="IPR018209">
    <property type="entry name" value="Pyrv_Knase_AS"/>
</dbReference>
<dbReference type="PANTHER" id="PTHR11817">
    <property type="entry name" value="PYRUVATE KINASE"/>
    <property type="match status" value="1"/>
</dbReference>
<dbReference type="InterPro" id="IPR015793">
    <property type="entry name" value="Pyrv_Knase_brl"/>
</dbReference>
<dbReference type="GO" id="GO:0004743">
    <property type="term" value="F:pyruvate kinase activity"/>
    <property type="evidence" value="ECO:0007669"/>
    <property type="project" value="UniProtKB-EC"/>
</dbReference>
<keyword evidence="13" id="KW-0670">Pyruvate</keyword>
<keyword evidence="7" id="KW-0479">Metal-binding</keyword>
<evidence type="ECO:0000256" key="15">
    <source>
        <dbReference type="RuleBase" id="RU000504"/>
    </source>
</evidence>
<dbReference type="GO" id="GO:0005524">
    <property type="term" value="F:ATP binding"/>
    <property type="evidence" value="ECO:0007669"/>
    <property type="project" value="UniProtKB-KW"/>
</dbReference>